<evidence type="ECO:0000313" key="2">
    <source>
        <dbReference type="Proteomes" id="UP000051530"/>
    </source>
</evidence>
<gene>
    <name evidence="1" type="ORF">M153_1590004124</name>
</gene>
<organism evidence="1 2">
    <name type="scientific">Pseudoloma neurophilia</name>
    <dbReference type="NCBI Taxonomy" id="146866"/>
    <lineage>
        <taxon>Eukaryota</taxon>
        <taxon>Fungi</taxon>
        <taxon>Fungi incertae sedis</taxon>
        <taxon>Microsporidia</taxon>
        <taxon>Pseudoloma</taxon>
    </lineage>
</organism>
<sequence length="43" mass="5262">MIKNQTSITTKFKKIQVNSTNIYNLIYFCCENCFFFKKFERLN</sequence>
<dbReference type="VEuPathDB" id="MicrosporidiaDB:M153_1590004124"/>
<keyword evidence="2" id="KW-1185">Reference proteome</keyword>
<dbReference type="EMBL" id="LGUB01000037">
    <property type="protein sequence ID" value="KRH94726.1"/>
    <property type="molecule type" value="Genomic_DNA"/>
</dbReference>
<dbReference type="Proteomes" id="UP000051530">
    <property type="component" value="Unassembled WGS sequence"/>
</dbReference>
<dbReference type="AlphaFoldDB" id="A0A0R0LZG9"/>
<evidence type="ECO:0000313" key="1">
    <source>
        <dbReference type="EMBL" id="KRH94726.1"/>
    </source>
</evidence>
<reference evidence="1 2" key="1">
    <citation type="submission" date="2015-07" db="EMBL/GenBank/DDBJ databases">
        <title>The genome of Pseudoloma neurophilia, a relevant intracellular parasite of the zebrafish.</title>
        <authorList>
            <person name="Ndikumana S."/>
            <person name="Pelin A."/>
            <person name="Sanders J."/>
            <person name="Corradi N."/>
        </authorList>
    </citation>
    <scope>NUCLEOTIDE SEQUENCE [LARGE SCALE GENOMIC DNA]</scope>
    <source>
        <strain evidence="1 2">MK1</strain>
    </source>
</reference>
<accession>A0A0R0LZG9</accession>
<comment type="caution">
    <text evidence="1">The sequence shown here is derived from an EMBL/GenBank/DDBJ whole genome shotgun (WGS) entry which is preliminary data.</text>
</comment>
<proteinExistence type="predicted"/>
<name>A0A0R0LZG9_9MICR</name>
<protein>
    <submittedName>
        <fullName evidence="1">Uncharacterized protein</fullName>
    </submittedName>
</protein>